<reference evidence="1 2" key="1">
    <citation type="submission" date="2020-02" db="EMBL/GenBank/DDBJ databases">
        <authorList>
            <person name="Hogendoorn C."/>
        </authorList>
    </citation>
    <scope>NUCLEOTIDE SEQUENCE [LARGE SCALE GENOMIC DNA]</scope>
    <source>
        <strain evidence="1">R501</strain>
    </source>
</reference>
<dbReference type="Pfam" id="PF04077">
    <property type="entry name" value="DsrH"/>
    <property type="match status" value="1"/>
</dbReference>
<keyword evidence="2" id="KW-1185">Reference proteome</keyword>
<dbReference type="SUPFAM" id="SSF75169">
    <property type="entry name" value="DsrEFH-like"/>
    <property type="match status" value="1"/>
</dbReference>
<dbReference type="Gene3D" id="3.40.1260.10">
    <property type="entry name" value="DsrEFH-like"/>
    <property type="match status" value="1"/>
</dbReference>
<name>A0A6F8ZF35_9FIRM</name>
<dbReference type="KEGG" id="hfv:R50_0798"/>
<proteinExistence type="predicted"/>
<sequence length="103" mass="10334">MTLVITGSSRGGELPPETLRLLDSLLDTNEPVTLLAYGDAVYALAAGAPGAAALTSRPGLALAAVAADLAARGLGDPAPGVEAIDYGQAVDRIFAAGRICTWV</sequence>
<dbReference type="InterPro" id="IPR007215">
    <property type="entry name" value="Sulphur_relay_TusB/DsrH"/>
</dbReference>
<dbReference type="GO" id="GO:0002143">
    <property type="term" value="P:tRNA wobble position uridine thiolation"/>
    <property type="evidence" value="ECO:0007669"/>
    <property type="project" value="InterPro"/>
</dbReference>
<dbReference type="Proteomes" id="UP000503399">
    <property type="component" value="Chromosome"/>
</dbReference>
<dbReference type="AlphaFoldDB" id="A0A6F8ZF35"/>
<dbReference type="EMBL" id="LR778114">
    <property type="protein sequence ID" value="CAB1128304.1"/>
    <property type="molecule type" value="Genomic_DNA"/>
</dbReference>
<gene>
    <name evidence="1" type="ORF">R50_0798</name>
</gene>
<dbReference type="InterPro" id="IPR027396">
    <property type="entry name" value="DsrEFH-like"/>
</dbReference>
<organism evidence="1 2">
    <name type="scientific">Candidatus Hydrogenisulfobacillus filiaventi</name>
    <dbReference type="NCBI Taxonomy" id="2707344"/>
    <lineage>
        <taxon>Bacteria</taxon>
        <taxon>Bacillati</taxon>
        <taxon>Bacillota</taxon>
        <taxon>Clostridia</taxon>
        <taxon>Eubacteriales</taxon>
        <taxon>Clostridiales Family XVII. Incertae Sedis</taxon>
        <taxon>Candidatus Hydrogenisulfobacillus</taxon>
    </lineage>
</organism>
<protein>
    <recommendedName>
        <fullName evidence="3">Sulfurtransferase complex subunit TusB</fullName>
    </recommendedName>
</protein>
<evidence type="ECO:0008006" key="3">
    <source>
        <dbReference type="Google" id="ProtNLM"/>
    </source>
</evidence>
<dbReference type="GO" id="GO:0005737">
    <property type="term" value="C:cytoplasm"/>
    <property type="evidence" value="ECO:0007669"/>
    <property type="project" value="InterPro"/>
</dbReference>
<evidence type="ECO:0000313" key="2">
    <source>
        <dbReference type="Proteomes" id="UP000503399"/>
    </source>
</evidence>
<evidence type="ECO:0000313" key="1">
    <source>
        <dbReference type="EMBL" id="CAB1128304.1"/>
    </source>
</evidence>
<accession>A0A6F8ZF35</accession>